<dbReference type="EMBL" id="PEWP01000006">
    <property type="protein sequence ID" value="PIU47268.1"/>
    <property type="molecule type" value="Genomic_DNA"/>
</dbReference>
<dbReference type="CDD" id="cd24049">
    <property type="entry name" value="ASKHA_NBD_PilM"/>
    <property type="match status" value="1"/>
</dbReference>
<dbReference type="InterPro" id="IPR050696">
    <property type="entry name" value="FtsA/MreB"/>
</dbReference>
<evidence type="ECO:0008006" key="3">
    <source>
        <dbReference type="Google" id="ProtNLM"/>
    </source>
</evidence>
<dbReference type="PANTHER" id="PTHR32432:SF3">
    <property type="entry name" value="ETHANOLAMINE UTILIZATION PROTEIN EUTJ"/>
    <property type="match status" value="1"/>
</dbReference>
<dbReference type="Proteomes" id="UP000228777">
    <property type="component" value="Unassembled WGS sequence"/>
</dbReference>
<evidence type="ECO:0000313" key="2">
    <source>
        <dbReference type="Proteomes" id="UP000228777"/>
    </source>
</evidence>
<dbReference type="Gene3D" id="3.30.420.40">
    <property type="match status" value="2"/>
</dbReference>
<organism evidence="1 2">
    <name type="scientific">bacterium (Candidatus Gribaldobacteria) CG07_land_8_20_14_0_80_33_18</name>
    <dbReference type="NCBI Taxonomy" id="2014272"/>
    <lineage>
        <taxon>Bacteria</taxon>
        <taxon>Candidatus Gribaldobacteria</taxon>
    </lineage>
</organism>
<dbReference type="AlphaFoldDB" id="A0A2M6Z4C1"/>
<sequence length="353" mass="39828">MGLFSKSCLGIDIGTFSIKIVELTQIGRKRKLGNYIQFQNTFQTTSPFRSFGKDSPILLSEEVAEVLEALIKKTKIKEKRAFIAIPDFSTFFTTFSLPPMTESEIPQAVEFEARHHIPIPLSDVTFDWQAIETKEEMKGVKKLKILLVAVPNSVINQYQRIATLAGLKLEGLEAEIFWLVRASIWGKKSQKTLCLVDIGYTSATISIIDNGILKESYSVDMSSLELTKALVDSLKIEFSEAEKLKETYGLDPKKFPVFQVLSKQINLFCLEIQRICENFYQNENKQITNIILAGGTAFLPGLKEYFKAFLKKEIEISNPFLNISAPQFLKERLKELGPSFSIALGMALRGVEE</sequence>
<dbReference type="PIRSF" id="PIRSF019169">
    <property type="entry name" value="PilM"/>
    <property type="match status" value="1"/>
</dbReference>
<dbReference type="PANTHER" id="PTHR32432">
    <property type="entry name" value="CELL DIVISION PROTEIN FTSA-RELATED"/>
    <property type="match status" value="1"/>
</dbReference>
<dbReference type="Pfam" id="PF11104">
    <property type="entry name" value="PilM_2"/>
    <property type="match status" value="1"/>
</dbReference>
<dbReference type="InterPro" id="IPR043129">
    <property type="entry name" value="ATPase_NBD"/>
</dbReference>
<dbReference type="NCBIfam" id="TIGR01175">
    <property type="entry name" value="pilM"/>
    <property type="match status" value="1"/>
</dbReference>
<protein>
    <recommendedName>
        <fullName evidence="3">SHS2 domain-containing protein</fullName>
    </recommendedName>
</protein>
<reference evidence="2" key="1">
    <citation type="submission" date="2017-09" db="EMBL/GenBank/DDBJ databases">
        <title>Depth-based differentiation of microbial function through sediment-hosted aquifers and enrichment of novel symbionts in the deep terrestrial subsurface.</title>
        <authorList>
            <person name="Probst A.J."/>
            <person name="Ladd B."/>
            <person name="Jarett J.K."/>
            <person name="Geller-Mcgrath D.E."/>
            <person name="Sieber C.M.K."/>
            <person name="Emerson J.B."/>
            <person name="Anantharaman K."/>
            <person name="Thomas B.C."/>
            <person name="Malmstrom R."/>
            <person name="Stieglmeier M."/>
            <person name="Klingl A."/>
            <person name="Woyke T."/>
            <person name="Ryan C.M."/>
            <person name="Banfield J.F."/>
        </authorList>
    </citation>
    <scope>NUCLEOTIDE SEQUENCE [LARGE SCALE GENOMIC DNA]</scope>
</reference>
<gene>
    <name evidence="1" type="ORF">COS93_00145</name>
</gene>
<name>A0A2M6Z4C1_9BACT</name>
<dbReference type="SUPFAM" id="SSF53067">
    <property type="entry name" value="Actin-like ATPase domain"/>
    <property type="match status" value="2"/>
</dbReference>
<proteinExistence type="predicted"/>
<evidence type="ECO:0000313" key="1">
    <source>
        <dbReference type="EMBL" id="PIU47268.1"/>
    </source>
</evidence>
<dbReference type="InterPro" id="IPR005883">
    <property type="entry name" value="PilM"/>
</dbReference>
<comment type="caution">
    <text evidence="1">The sequence shown here is derived from an EMBL/GenBank/DDBJ whole genome shotgun (WGS) entry which is preliminary data.</text>
</comment>
<dbReference type="Gene3D" id="3.30.1490.300">
    <property type="match status" value="1"/>
</dbReference>
<accession>A0A2M6Z4C1</accession>